<dbReference type="PANTHER" id="PTHR14379:SF6">
    <property type="entry name" value="EMB|CAB71880.1"/>
    <property type="match status" value="1"/>
</dbReference>
<dbReference type="RefSeq" id="XP_048128356.1">
    <property type="nucleotide sequence ID" value="XM_048272399.1"/>
</dbReference>
<feature type="compositionally biased region" description="Basic and acidic residues" evidence="1">
    <location>
        <begin position="524"/>
        <end position="533"/>
    </location>
</feature>
<dbReference type="PANTHER" id="PTHR14379">
    <property type="entry name" value="LIMKAIN B LKAP"/>
    <property type="match status" value="1"/>
</dbReference>
<evidence type="ECO:0000313" key="4">
    <source>
        <dbReference type="RefSeq" id="XP_048128355.1"/>
    </source>
</evidence>
<feature type="region of interest" description="Disordered" evidence="1">
    <location>
        <begin position="811"/>
        <end position="849"/>
    </location>
</feature>
<evidence type="ECO:0000259" key="2">
    <source>
        <dbReference type="PROSITE" id="PS51644"/>
    </source>
</evidence>
<gene>
    <name evidence="4 5 6" type="primary">LOC115750498</name>
</gene>
<proteinExistence type="predicted"/>
<feature type="region of interest" description="Disordered" evidence="1">
    <location>
        <begin position="364"/>
        <end position="400"/>
    </location>
</feature>
<dbReference type="CDD" id="cd10910">
    <property type="entry name" value="PIN_limkain_b1_N_like"/>
    <property type="match status" value="1"/>
</dbReference>
<name>A0ABM3GVH6_9MYRT</name>
<keyword evidence="3" id="KW-1185">Reference proteome</keyword>
<dbReference type="InterPro" id="IPR021139">
    <property type="entry name" value="NYN"/>
</dbReference>
<organism evidence="3 4">
    <name type="scientific">Rhodamnia argentea</name>
    <dbReference type="NCBI Taxonomy" id="178133"/>
    <lineage>
        <taxon>Eukaryota</taxon>
        <taxon>Viridiplantae</taxon>
        <taxon>Streptophyta</taxon>
        <taxon>Embryophyta</taxon>
        <taxon>Tracheophyta</taxon>
        <taxon>Spermatophyta</taxon>
        <taxon>Magnoliopsida</taxon>
        <taxon>eudicotyledons</taxon>
        <taxon>Gunneridae</taxon>
        <taxon>Pentapetalae</taxon>
        <taxon>rosids</taxon>
        <taxon>malvids</taxon>
        <taxon>Myrtales</taxon>
        <taxon>Myrtaceae</taxon>
        <taxon>Myrtoideae</taxon>
        <taxon>Myrteae</taxon>
        <taxon>Australasian group</taxon>
        <taxon>Rhodamnia</taxon>
    </lineage>
</organism>
<dbReference type="RefSeq" id="XP_048128355.1">
    <property type="nucleotide sequence ID" value="XM_048272398.1"/>
</dbReference>
<dbReference type="InterPro" id="IPR025605">
    <property type="entry name" value="OST-HTH/LOTUS_dom"/>
</dbReference>
<dbReference type="RefSeq" id="XP_048128357.1">
    <property type="nucleotide sequence ID" value="XM_048272400.1"/>
</dbReference>
<protein>
    <submittedName>
        <fullName evidence="4">Uncharacterized protein LOC115750498 isoform X1</fullName>
    </submittedName>
    <submittedName>
        <fullName evidence="5">Uncharacterized protein LOC115750498 isoform X2</fullName>
    </submittedName>
    <submittedName>
        <fullName evidence="6">Uncharacterized protein LOC115750498 isoform X3</fullName>
    </submittedName>
</protein>
<dbReference type="PROSITE" id="PS51644">
    <property type="entry name" value="HTH_OST"/>
    <property type="match status" value="2"/>
</dbReference>
<feature type="compositionally biased region" description="Low complexity" evidence="1">
    <location>
        <begin position="960"/>
        <end position="973"/>
    </location>
</feature>
<feature type="compositionally biased region" description="Basic and acidic residues" evidence="1">
    <location>
        <begin position="1023"/>
        <end position="1034"/>
    </location>
</feature>
<evidence type="ECO:0000313" key="6">
    <source>
        <dbReference type="RefSeq" id="XP_048128357.1"/>
    </source>
</evidence>
<feature type="compositionally biased region" description="Polar residues" evidence="1">
    <location>
        <begin position="323"/>
        <end position="342"/>
    </location>
</feature>
<dbReference type="Gene3D" id="3.30.420.610">
    <property type="entry name" value="LOTUS domain-like"/>
    <property type="match status" value="2"/>
</dbReference>
<dbReference type="CDD" id="cd08824">
    <property type="entry name" value="LOTUS"/>
    <property type="match status" value="1"/>
</dbReference>
<feature type="compositionally biased region" description="Basic and acidic residues" evidence="1">
    <location>
        <begin position="373"/>
        <end position="389"/>
    </location>
</feature>
<feature type="region of interest" description="Disordered" evidence="1">
    <location>
        <begin position="921"/>
        <end position="1034"/>
    </location>
</feature>
<dbReference type="Gene3D" id="3.40.50.1010">
    <property type="entry name" value="5'-nuclease"/>
    <property type="match status" value="1"/>
</dbReference>
<feature type="region of interest" description="Disordered" evidence="1">
    <location>
        <begin position="494"/>
        <end position="533"/>
    </location>
</feature>
<dbReference type="GeneID" id="115750498"/>
<feature type="compositionally biased region" description="Polar residues" evidence="1">
    <location>
        <begin position="815"/>
        <end position="824"/>
    </location>
</feature>
<dbReference type="Proteomes" id="UP000827889">
    <property type="component" value="Chromosome 11"/>
</dbReference>
<feature type="region of interest" description="Disordered" evidence="1">
    <location>
        <begin position="29"/>
        <end position="51"/>
    </location>
</feature>
<feature type="domain" description="HTH OST-type" evidence="2">
    <location>
        <begin position="733"/>
        <end position="808"/>
    </location>
</feature>
<feature type="compositionally biased region" description="Polar residues" evidence="1">
    <location>
        <begin position="838"/>
        <end position="849"/>
    </location>
</feature>
<evidence type="ECO:0000256" key="1">
    <source>
        <dbReference type="SAM" id="MobiDB-lite"/>
    </source>
</evidence>
<evidence type="ECO:0000313" key="3">
    <source>
        <dbReference type="Proteomes" id="UP000827889"/>
    </source>
</evidence>
<dbReference type="Pfam" id="PF12872">
    <property type="entry name" value="OST-HTH"/>
    <property type="match status" value="2"/>
</dbReference>
<dbReference type="InterPro" id="IPR041966">
    <property type="entry name" value="LOTUS-like"/>
</dbReference>
<feature type="domain" description="HTH OST-type" evidence="2">
    <location>
        <begin position="250"/>
        <end position="322"/>
    </location>
</feature>
<reference evidence="4 5" key="1">
    <citation type="submission" date="2025-05" db="UniProtKB">
        <authorList>
            <consortium name="RefSeq"/>
        </authorList>
    </citation>
    <scope>IDENTIFICATION</scope>
    <source>
        <tissue evidence="4 5">Leaf</tissue>
    </source>
</reference>
<dbReference type="Pfam" id="PF01936">
    <property type="entry name" value="NYN"/>
    <property type="match status" value="1"/>
</dbReference>
<feature type="region of interest" description="Disordered" evidence="1">
    <location>
        <begin position="323"/>
        <end position="352"/>
    </location>
</feature>
<evidence type="ECO:0000313" key="5">
    <source>
        <dbReference type="RefSeq" id="XP_048128356.1"/>
    </source>
</evidence>
<sequence>MKSLRPKTLFPSPKSPPSFLRISRFLASSSGYDPHPHLAQSPPPRRDDDRSRGVRVSVWWDFENCNLPAGVNVFKVAASIAAAVRASGIRGPIQITAFGDVLQLSRSRQEALSATGISMTHVPNGGKNSADRSLLADLMYWVSQNPPPAHLFLISGDRDFASILHKLRMSNYNILLASPESAPPVLCSAASIMWHWNSLVKGENLTGKHFNQPPDGPYGSWYGHCKLPLEDPFAATEQPRLGSENLARPVPQAVMRQIWRLLRSSPKGIPITELRAELGRSNVHLDKDLYGYKKFSQFLMSMPHIIKLHPLGDGQFLVQAVTKTPQSSSNSIVDPSTRSINESGEEGCTSSDADDELMHAKRAAVQKLPPSELNKDLTSDNEPHRDSPDAHVAVPPKRVGEQHLIDKKALEMPTRHGASSEVTNSGADEELIEAKRAAINESPPPAPIMGVTSDEAQQWPSPEKSLACASQRGSTSLAGLFKRLWTRWFSVKDGSSSKNNVKMSDCTAPHHSKEMSNGTLEECSTPRDDSGEVKYKEKCPTQVSELDCPPSSDSTSNRSAQMEVGALRMETYDNKCSPLPNDSGMLEETNNHSTKGNIDTLWSDVKSSLSSAKGSETVGKSRTRREMAQNLRKDRLPAAKSLSESDLLQFVDLLKVGQKSDEDPSQKLLFKPAEHSSHAPSRLSSVFQGNLSLRTEIQRCFEHNGEKKIQNTDAGVSPHVLNKRPINQSRNKILADCQKLVDEILKQYPQGYDIRPFKKLFLDKHGYPLDPQRVGCEGLVSVLENMAGVTVESTHIYPSGKAVKCQKMENADPNVHQSDPSCSLGNLDIETRGPSKAENASPTVHQSDLSVRSLDIESCGSSKKDDCVDSLWEELEPIADEVSSRNDLKPGHFAEADAADADYKPDLSDSDFLELENEVNASGEDAGGTQKEDTVHTSPFEEVINSYYTSKKSDSESYKSTSTDGMSDSSSDTAQPSDPSEGTKVEASVKCSNGKRRVGKTYSFVADPDRKVEGSPLYGILDSLDKSSESRMHG</sequence>
<accession>A0ABM3GVH6</accession>
<dbReference type="InterPro" id="IPR024768">
    <property type="entry name" value="Marf1"/>
</dbReference>